<dbReference type="GO" id="GO:0000981">
    <property type="term" value="F:DNA-binding transcription factor activity, RNA polymerase II-specific"/>
    <property type="evidence" value="ECO:0000318"/>
    <property type="project" value="GO_Central"/>
</dbReference>
<dbReference type="InterPro" id="IPR003958">
    <property type="entry name" value="CBFA_NFYB_domain"/>
</dbReference>
<dbReference type="GO" id="GO:0006357">
    <property type="term" value="P:regulation of transcription by RNA polymerase II"/>
    <property type="evidence" value="ECO:0000318"/>
    <property type="project" value="GO_Central"/>
</dbReference>
<feature type="domain" description="Transcription factor CBF/NF-Y/archaeal histone" evidence="7">
    <location>
        <begin position="23"/>
        <end position="87"/>
    </location>
</feature>
<dbReference type="Gramene" id="Manes.15G013700.1.v8.1">
    <property type="protein sequence ID" value="Manes.15G013700.1.v8.1.CDS.1"/>
    <property type="gene ID" value="Manes.15G013700.v8.1"/>
</dbReference>
<feature type="compositionally biased region" description="Basic and acidic residues" evidence="6">
    <location>
        <begin position="110"/>
        <end position="129"/>
    </location>
</feature>
<protein>
    <recommendedName>
        <fullName evidence="7">Transcription factor CBF/NF-Y/archaeal histone domain-containing protein</fullName>
    </recommendedName>
</protein>
<dbReference type="CDD" id="cd22907">
    <property type="entry name" value="HFD_NFYB"/>
    <property type="match status" value="1"/>
</dbReference>
<dbReference type="SUPFAM" id="SSF47113">
    <property type="entry name" value="Histone-fold"/>
    <property type="match status" value="1"/>
</dbReference>
<comment type="similarity">
    <text evidence="1">Belongs to the NFYB/HAP3 subunit family.</text>
</comment>
<feature type="compositionally biased region" description="Polar residues" evidence="6">
    <location>
        <begin position="1"/>
        <end position="12"/>
    </location>
</feature>
<evidence type="ECO:0000256" key="3">
    <source>
        <dbReference type="ARBA" id="ARBA00023125"/>
    </source>
</evidence>
<dbReference type="InterPro" id="IPR027113">
    <property type="entry name" value="Transc_fact_NFYB/HAP3"/>
</dbReference>
<dbReference type="EMBL" id="CM004401">
    <property type="protein sequence ID" value="OAY27759.1"/>
    <property type="molecule type" value="Genomic_DNA"/>
</dbReference>
<dbReference type="AlphaFoldDB" id="A0A2C9UD03"/>
<comment type="caution">
    <text evidence="8">The sequence shown here is derived from an EMBL/GenBank/DDBJ whole genome shotgun (WGS) entry which is preliminary data.</text>
</comment>
<evidence type="ECO:0000256" key="2">
    <source>
        <dbReference type="ARBA" id="ARBA00023015"/>
    </source>
</evidence>
<dbReference type="GO" id="GO:0046982">
    <property type="term" value="F:protein heterodimerization activity"/>
    <property type="evidence" value="ECO:0007669"/>
    <property type="project" value="InterPro"/>
</dbReference>
<evidence type="ECO:0000313" key="9">
    <source>
        <dbReference type="Proteomes" id="UP000091857"/>
    </source>
</evidence>
<dbReference type="STRING" id="3983.A0A2C9UD03"/>
<evidence type="ECO:0000259" key="7">
    <source>
        <dbReference type="Pfam" id="PF00808"/>
    </source>
</evidence>
<dbReference type="PANTHER" id="PTHR11064">
    <property type="entry name" value="CCAAT-BINDING TRANSCRIPTION FACTOR-RELATED"/>
    <property type="match status" value="1"/>
</dbReference>
<dbReference type="OrthoDB" id="386949at2759"/>
<dbReference type="PROSITE" id="PS00685">
    <property type="entry name" value="NFYB_HAP3"/>
    <property type="match status" value="1"/>
</dbReference>
<keyword evidence="3" id="KW-0238">DNA-binding</keyword>
<reference evidence="9" key="1">
    <citation type="journal article" date="2016" name="Nat. Biotechnol.">
        <title>Sequencing wild and cultivated cassava and related species reveals extensive interspecific hybridization and genetic diversity.</title>
        <authorList>
            <person name="Bredeson J.V."/>
            <person name="Lyons J.B."/>
            <person name="Prochnik S.E."/>
            <person name="Wu G.A."/>
            <person name="Ha C.M."/>
            <person name="Edsinger-Gonzales E."/>
            <person name="Grimwood J."/>
            <person name="Schmutz J."/>
            <person name="Rabbi I.Y."/>
            <person name="Egesi C."/>
            <person name="Nauluvula P."/>
            <person name="Lebot V."/>
            <person name="Ndunguru J."/>
            <person name="Mkamilo G."/>
            <person name="Bart R.S."/>
            <person name="Setter T.L."/>
            <person name="Gleadow R.M."/>
            <person name="Kulakow P."/>
            <person name="Ferguson M.E."/>
            <person name="Rounsley S."/>
            <person name="Rokhsar D.S."/>
        </authorList>
    </citation>
    <scope>NUCLEOTIDE SEQUENCE [LARGE SCALE GENOMIC DNA]</scope>
    <source>
        <strain evidence="9">cv. AM560-2</strain>
    </source>
</reference>
<evidence type="ECO:0000256" key="6">
    <source>
        <dbReference type="SAM" id="MobiDB-lite"/>
    </source>
</evidence>
<dbReference type="OMA" id="RFEICKS"/>
<evidence type="ECO:0000256" key="1">
    <source>
        <dbReference type="ARBA" id="ARBA00009053"/>
    </source>
</evidence>
<organism evidence="8 9">
    <name type="scientific">Manihot esculenta</name>
    <name type="common">Cassava</name>
    <name type="synonym">Jatropha manihot</name>
    <dbReference type="NCBI Taxonomy" id="3983"/>
    <lineage>
        <taxon>Eukaryota</taxon>
        <taxon>Viridiplantae</taxon>
        <taxon>Streptophyta</taxon>
        <taxon>Embryophyta</taxon>
        <taxon>Tracheophyta</taxon>
        <taxon>Spermatophyta</taxon>
        <taxon>Magnoliopsida</taxon>
        <taxon>eudicotyledons</taxon>
        <taxon>Gunneridae</taxon>
        <taxon>Pentapetalae</taxon>
        <taxon>rosids</taxon>
        <taxon>fabids</taxon>
        <taxon>Malpighiales</taxon>
        <taxon>Euphorbiaceae</taxon>
        <taxon>Crotonoideae</taxon>
        <taxon>Manihoteae</taxon>
        <taxon>Manihot</taxon>
    </lineage>
</organism>
<accession>A0A2C9UD03</accession>
<evidence type="ECO:0000256" key="4">
    <source>
        <dbReference type="ARBA" id="ARBA00023159"/>
    </source>
</evidence>
<sequence length="158" mass="17784">MDDNTGAASASTEDGGVKEQERLLPIANVGRIMKKILPPNAKISKEAKETMQECVSEFISFVTSEASEKCKKERRKTVNGDDVCWAMGALGFDEYAGPLTGYLQRYRELEGDRSANQEKANTEEKEDSSSYRNHFNQRNHQDVVVPPPPLLKFDKKRN</sequence>
<dbReference type="FunFam" id="1.10.20.10:FF:000035">
    <property type="entry name" value="Nuclear transcription factor Y subunit B-3"/>
    <property type="match status" value="1"/>
</dbReference>
<evidence type="ECO:0000256" key="5">
    <source>
        <dbReference type="ARBA" id="ARBA00023163"/>
    </source>
</evidence>
<feature type="region of interest" description="Disordered" evidence="6">
    <location>
        <begin position="1"/>
        <end position="21"/>
    </location>
</feature>
<dbReference type="InterPro" id="IPR009072">
    <property type="entry name" value="Histone-fold"/>
</dbReference>
<dbReference type="SMR" id="A0A2C9UD03"/>
<dbReference type="GO" id="GO:0001228">
    <property type="term" value="F:DNA-binding transcription activator activity, RNA polymerase II-specific"/>
    <property type="evidence" value="ECO:0007669"/>
    <property type="project" value="InterPro"/>
</dbReference>
<dbReference type="Proteomes" id="UP000091857">
    <property type="component" value="Chromosome 15"/>
</dbReference>
<keyword evidence="4" id="KW-0010">Activator</keyword>
<dbReference type="Gene3D" id="1.10.20.10">
    <property type="entry name" value="Histone, subunit A"/>
    <property type="match status" value="1"/>
</dbReference>
<keyword evidence="5" id="KW-0804">Transcription</keyword>
<evidence type="ECO:0000313" key="8">
    <source>
        <dbReference type="EMBL" id="OAY27759.1"/>
    </source>
</evidence>
<dbReference type="GO" id="GO:0043565">
    <property type="term" value="F:sequence-specific DNA binding"/>
    <property type="evidence" value="ECO:0007669"/>
    <property type="project" value="InterPro"/>
</dbReference>
<dbReference type="GO" id="GO:0016602">
    <property type="term" value="C:CCAAT-binding factor complex"/>
    <property type="evidence" value="ECO:0000318"/>
    <property type="project" value="GO_Central"/>
</dbReference>
<keyword evidence="9" id="KW-1185">Reference proteome</keyword>
<feature type="region of interest" description="Disordered" evidence="6">
    <location>
        <begin position="110"/>
        <end position="158"/>
    </location>
</feature>
<dbReference type="Pfam" id="PF00808">
    <property type="entry name" value="CBFD_NFYB_HMF"/>
    <property type="match status" value="1"/>
</dbReference>
<dbReference type="PANTHER" id="PTHR11064:SF149">
    <property type="entry name" value="OS01G0935100 PROTEIN"/>
    <property type="match status" value="1"/>
</dbReference>
<dbReference type="InterPro" id="IPR003956">
    <property type="entry name" value="Transcrpt_fac_NFYB/HAP3_CS"/>
</dbReference>
<name>A0A2C9UD03_MANES</name>
<dbReference type="PRINTS" id="PR00615">
    <property type="entry name" value="CCAATSUBUNTA"/>
</dbReference>
<keyword evidence="2" id="KW-0805">Transcription regulation</keyword>
<gene>
    <name evidence="8" type="ORF">MANES_15G013700v8</name>
</gene>
<proteinExistence type="inferred from homology"/>